<dbReference type="InterPro" id="IPR053931">
    <property type="entry name" value="RapZ_C"/>
</dbReference>
<evidence type="ECO:0000256" key="1">
    <source>
        <dbReference type="ARBA" id="ARBA00022741"/>
    </source>
</evidence>
<organism evidence="6">
    <name type="scientific">hydrothermal vent metagenome</name>
    <dbReference type="NCBI Taxonomy" id="652676"/>
    <lineage>
        <taxon>unclassified sequences</taxon>
        <taxon>metagenomes</taxon>
        <taxon>ecological metagenomes</taxon>
    </lineage>
</organism>
<evidence type="ECO:0000256" key="3">
    <source>
        <dbReference type="ARBA" id="ARBA00023134"/>
    </source>
</evidence>
<dbReference type="PIRSF" id="PIRSF005052">
    <property type="entry name" value="P-loopkin"/>
    <property type="match status" value="1"/>
</dbReference>
<feature type="domain" description="RapZ C-terminal" evidence="5">
    <location>
        <begin position="174"/>
        <end position="293"/>
    </location>
</feature>
<evidence type="ECO:0000256" key="2">
    <source>
        <dbReference type="ARBA" id="ARBA00022840"/>
    </source>
</evidence>
<evidence type="ECO:0000259" key="5">
    <source>
        <dbReference type="Pfam" id="PF22740"/>
    </source>
</evidence>
<dbReference type="InterPro" id="IPR005337">
    <property type="entry name" value="RapZ-like"/>
</dbReference>
<dbReference type="PANTHER" id="PTHR30448">
    <property type="entry name" value="RNASE ADAPTER PROTEIN RAPZ"/>
    <property type="match status" value="1"/>
</dbReference>
<evidence type="ECO:0000313" key="6">
    <source>
        <dbReference type="EMBL" id="VAX05034.1"/>
    </source>
</evidence>
<proteinExistence type="inferred from homology"/>
<keyword evidence="3" id="KW-0342">GTP-binding</keyword>
<accession>A0A3B1AZ66</accession>
<evidence type="ECO:0000259" key="4">
    <source>
        <dbReference type="Pfam" id="PF03668"/>
    </source>
</evidence>
<dbReference type="Pfam" id="PF22740">
    <property type="entry name" value="PapZ_C"/>
    <property type="match status" value="1"/>
</dbReference>
<dbReference type="AlphaFoldDB" id="A0A3B1AZ66"/>
<keyword evidence="2" id="KW-0067">ATP-binding</keyword>
<protein>
    <submittedName>
        <fullName evidence="6">RNase adapter protein RapZ</fullName>
    </submittedName>
</protein>
<dbReference type="SUPFAM" id="SSF52540">
    <property type="entry name" value="P-loop containing nucleoside triphosphate hydrolases"/>
    <property type="match status" value="1"/>
</dbReference>
<dbReference type="InterPro" id="IPR027417">
    <property type="entry name" value="P-loop_NTPase"/>
</dbReference>
<keyword evidence="1" id="KW-0547">Nucleotide-binding</keyword>
<dbReference type="NCBIfam" id="NF003828">
    <property type="entry name" value="PRK05416.1"/>
    <property type="match status" value="1"/>
</dbReference>
<dbReference type="HAMAP" id="MF_00636">
    <property type="entry name" value="RapZ_like"/>
    <property type="match status" value="1"/>
</dbReference>
<name>A0A3B1AZ66_9ZZZZ</name>
<dbReference type="PANTHER" id="PTHR30448:SF0">
    <property type="entry name" value="RNASE ADAPTER PROTEIN RAPZ"/>
    <property type="match status" value="1"/>
</dbReference>
<gene>
    <name evidence="6" type="ORF">MNBD_ALPHA03-1124</name>
</gene>
<feature type="domain" description="RapZ-like N-terminal" evidence="4">
    <location>
        <begin position="10"/>
        <end position="167"/>
    </location>
</feature>
<sequence length="298" mass="34420">MNKFKDKPLKLYLITGMSGAGKSSVLKILEDLNYEAIDNLPVTLLSNVLELVLADYEDDDHPALVIGIDARTRNFQQEKILENLSDLKSHKNIDLQILYFDSRDEILVKRFSETRRKHPLAKDRQVIDGITQERQMMQIIRAEADYIFDTSDMEGQDLRQTLTQKFERQHSGDMNIVISSFAYPKGLPRNADLVFDVRFLRNPHYVDELKLLTGLDGEIQKYVEQDERFADFYGRISDLILFLLPEYKKEGKSYLKISFGCTGGRHRSVCVAEKIAKQLNEDGLKANIYHRELVLRGT</sequence>
<dbReference type="Pfam" id="PF03668">
    <property type="entry name" value="RapZ-like_N"/>
    <property type="match status" value="1"/>
</dbReference>
<dbReference type="InterPro" id="IPR053930">
    <property type="entry name" value="RapZ-like_N"/>
</dbReference>
<dbReference type="GO" id="GO:0005525">
    <property type="term" value="F:GTP binding"/>
    <property type="evidence" value="ECO:0007669"/>
    <property type="project" value="UniProtKB-KW"/>
</dbReference>
<dbReference type="EMBL" id="UOFW01000119">
    <property type="protein sequence ID" value="VAX05034.1"/>
    <property type="molecule type" value="Genomic_DNA"/>
</dbReference>
<reference evidence="6" key="1">
    <citation type="submission" date="2018-06" db="EMBL/GenBank/DDBJ databases">
        <authorList>
            <person name="Zhirakovskaya E."/>
        </authorList>
    </citation>
    <scope>NUCLEOTIDE SEQUENCE</scope>
</reference>
<dbReference type="GO" id="GO:0005524">
    <property type="term" value="F:ATP binding"/>
    <property type="evidence" value="ECO:0007669"/>
    <property type="project" value="UniProtKB-KW"/>
</dbReference>